<accession>A0A4V2USN1</accession>
<name>A0A4V2USN1_9FIRM</name>
<keyword evidence="2" id="KW-1185">Reference proteome</keyword>
<comment type="caution">
    <text evidence="1">The sequence shown here is derived from an EMBL/GenBank/DDBJ whole genome shotgun (WGS) entry which is preliminary data.</text>
</comment>
<evidence type="ECO:0000313" key="2">
    <source>
        <dbReference type="Proteomes" id="UP000295188"/>
    </source>
</evidence>
<dbReference type="Proteomes" id="UP000295188">
    <property type="component" value="Unassembled WGS sequence"/>
</dbReference>
<dbReference type="RefSeq" id="WP_132547040.1">
    <property type="nucleotide sequence ID" value="NZ_SMAA01000001.1"/>
</dbReference>
<gene>
    <name evidence="1" type="ORF">EDC37_101235</name>
</gene>
<sequence length="405" mass="44741">MSMINRSQGSIFSIAGKALSSPNSILKAKSPFTKNQQQVDYKLDIDVKGDTVKDKLFRKRVQLLEESAKNPNILKETGMGDLLTSSKNDTPLLKNRSDDVSALIDLIKKNKDAIDDAYFKKDTVDANGIAFINSDGEQIKNVANNGQQNVQDAIVNPLIIGNNDLSVTQLSKPATVGASIPDPKLNQDITGDIISRLEGKNNFEKYIITDINNTFTELARKLSEYKNIEQNGGLGLGAASSNLNLGLSWIAKDINGYNENYNDPSFFDTVIDSLQAAKKSLFTDPEVTNDAKKMSVVGTSTLIDYITDMFKRGKEGTALSEGNYWDDAYNILSSEFGGDNGGSLITVDDKSLSWKYEEYKKRLTAELDNKSHLNNYDVLISDLQTTKENNNSSGYLKNLTEMLYQ</sequence>
<organism evidence="1 2">
    <name type="scientific">Pectinatus cerevisiiphilus</name>
    <dbReference type="NCBI Taxonomy" id="86956"/>
    <lineage>
        <taxon>Bacteria</taxon>
        <taxon>Bacillati</taxon>
        <taxon>Bacillota</taxon>
        <taxon>Negativicutes</taxon>
        <taxon>Selenomonadales</taxon>
        <taxon>Selenomonadaceae</taxon>
        <taxon>Pectinatus</taxon>
    </lineage>
</organism>
<proteinExistence type="predicted"/>
<dbReference type="EMBL" id="SMAA01000001">
    <property type="protein sequence ID" value="TCS82062.1"/>
    <property type="molecule type" value="Genomic_DNA"/>
</dbReference>
<reference evidence="1 2" key="1">
    <citation type="submission" date="2019-03" db="EMBL/GenBank/DDBJ databases">
        <title>Genomic Encyclopedia of Type Strains, Phase IV (KMG-IV): sequencing the most valuable type-strain genomes for metagenomic binning, comparative biology and taxonomic classification.</title>
        <authorList>
            <person name="Goeker M."/>
        </authorList>
    </citation>
    <scope>NUCLEOTIDE SEQUENCE [LARGE SCALE GENOMIC DNA]</scope>
    <source>
        <strain evidence="1 2">DSM 20467</strain>
    </source>
</reference>
<evidence type="ECO:0000313" key="1">
    <source>
        <dbReference type="EMBL" id="TCS82062.1"/>
    </source>
</evidence>
<dbReference type="AlphaFoldDB" id="A0A4V2USN1"/>
<protein>
    <submittedName>
        <fullName evidence="1">Uncharacterized protein</fullName>
    </submittedName>
</protein>